<dbReference type="PIRSF" id="PIRSF000390">
    <property type="entry name" value="PLP_StrS"/>
    <property type="match status" value="1"/>
</dbReference>
<dbReference type="Gene3D" id="3.40.640.10">
    <property type="entry name" value="Type I PLP-dependent aspartate aminotransferase-like (Major domain)"/>
    <property type="match status" value="1"/>
</dbReference>
<evidence type="ECO:0000256" key="8">
    <source>
        <dbReference type="RuleBase" id="RU004508"/>
    </source>
</evidence>
<dbReference type="GO" id="GO:0008483">
    <property type="term" value="F:transaminase activity"/>
    <property type="evidence" value="ECO:0007669"/>
    <property type="project" value="UniProtKB-KW"/>
</dbReference>
<dbReference type="InterPro" id="IPR015424">
    <property type="entry name" value="PyrdxlP-dep_Trfase"/>
</dbReference>
<dbReference type="PANTHER" id="PTHR30244">
    <property type="entry name" value="TRANSAMINASE"/>
    <property type="match status" value="1"/>
</dbReference>
<feature type="modified residue" description="N6-(pyridoxal phosphate)lysine" evidence="7">
    <location>
        <position position="181"/>
    </location>
</feature>
<evidence type="ECO:0000256" key="6">
    <source>
        <dbReference type="PIRSR" id="PIRSR000390-1"/>
    </source>
</evidence>
<dbReference type="PANTHER" id="PTHR30244:SF34">
    <property type="entry name" value="DTDP-4-AMINO-4,6-DIDEOXYGALACTOSE TRANSAMINASE"/>
    <property type="match status" value="1"/>
</dbReference>
<dbReference type="EMBL" id="MNUO01000057">
    <property type="protein sequence ID" value="OIN97246.1"/>
    <property type="molecule type" value="Genomic_DNA"/>
</dbReference>
<dbReference type="InterPro" id="IPR000653">
    <property type="entry name" value="DegT/StrS_aminotransferase"/>
</dbReference>
<dbReference type="Pfam" id="PF01041">
    <property type="entry name" value="DegT_DnrJ_EryC1"/>
    <property type="match status" value="1"/>
</dbReference>
<keyword evidence="4 7" id="KW-0663">Pyridoxal phosphate</keyword>
<dbReference type="CDD" id="cd00616">
    <property type="entry name" value="AHBA_syn"/>
    <property type="match status" value="1"/>
</dbReference>
<dbReference type="AlphaFoldDB" id="A0A1J4SGQ8"/>
<dbReference type="InterPro" id="IPR015421">
    <property type="entry name" value="PyrdxlP-dep_Trfase_major"/>
</dbReference>
<sequence length="378" mass="43406">MKIPLTKPYFTEEEMKAVFKVLNSGWVTQGEKVEEFEKKFAQYSGAKYAVALNSATSGLHLSLLALGIGEGDEVILPPFTHIATANSIEYVGAKPIFADIDSKTYNINPSYIEKKITKRTKAIIPVHLFGLCADMKPIMRLAKKHHLYIIEDAACALGSRYFGKFAGTFGELGVFSLHPRKIITTGEGGMAVTNNRKLYEKLKVLRSHGATVSDLERHKKGILAQERFNILGYNYRLTDIQAAIGIEQMKKLPWIIKQRRERAHYYDRSLTNLEFIKIPYVPKTYFHTYQSYVVLIKDNSPLSRDKIRKRLEKEGISTRIGTYAIHHQGYYKRKYEIKPDDFPISLRAEKRTITLPLYPQMSKKEQDYVIERLKKCVE</sequence>
<dbReference type="InterPro" id="IPR015422">
    <property type="entry name" value="PyrdxlP-dep_Trfase_small"/>
</dbReference>
<feature type="active site" description="Proton acceptor" evidence="6">
    <location>
        <position position="181"/>
    </location>
</feature>
<dbReference type="STRING" id="1817893.AUJ66_03960"/>
<keyword evidence="2" id="KW-0032">Aminotransferase</keyword>
<dbReference type="Gene3D" id="3.90.1150.10">
    <property type="entry name" value="Aspartate Aminotransferase, domain 1"/>
    <property type="match status" value="1"/>
</dbReference>
<gene>
    <name evidence="9" type="ORF">AUJ66_03960</name>
</gene>
<evidence type="ECO:0000313" key="9">
    <source>
        <dbReference type="EMBL" id="OIN97246.1"/>
    </source>
</evidence>
<evidence type="ECO:0000256" key="2">
    <source>
        <dbReference type="ARBA" id="ARBA00022576"/>
    </source>
</evidence>
<evidence type="ECO:0008006" key="11">
    <source>
        <dbReference type="Google" id="ProtNLM"/>
    </source>
</evidence>
<comment type="caution">
    <text evidence="9">The sequence shown here is derived from an EMBL/GenBank/DDBJ whole genome shotgun (WGS) entry which is preliminary data.</text>
</comment>
<evidence type="ECO:0000256" key="7">
    <source>
        <dbReference type="PIRSR" id="PIRSR000390-2"/>
    </source>
</evidence>
<reference evidence="9 10" key="1">
    <citation type="journal article" date="2016" name="Environ. Microbiol.">
        <title>Genomic resolution of a cold subsurface aquifer community provides metabolic insights for novel microbes adapted to high CO concentrations.</title>
        <authorList>
            <person name="Probst A.J."/>
            <person name="Castelle C.J."/>
            <person name="Singh A."/>
            <person name="Brown C.T."/>
            <person name="Anantharaman K."/>
            <person name="Sharon I."/>
            <person name="Hug L.A."/>
            <person name="Burstein D."/>
            <person name="Emerson J.B."/>
            <person name="Thomas B.C."/>
            <person name="Banfield J.F."/>
        </authorList>
    </citation>
    <scope>NUCLEOTIDE SEQUENCE [LARGE SCALE GENOMIC DNA]</scope>
    <source>
        <strain evidence="9">CG1_02_38_46</strain>
    </source>
</reference>
<accession>A0A1J4SGQ8</accession>
<dbReference type="FunFam" id="3.40.640.10:FF:000090">
    <property type="entry name" value="Pyridoxal phosphate-dependent aminotransferase"/>
    <property type="match status" value="1"/>
</dbReference>
<evidence type="ECO:0000256" key="3">
    <source>
        <dbReference type="ARBA" id="ARBA00022679"/>
    </source>
</evidence>
<protein>
    <recommendedName>
        <fullName evidence="11">Aminotransferase DegT</fullName>
    </recommendedName>
</protein>
<organism evidence="9 10">
    <name type="scientific">Candidatus Desantisbacteria bacterium CG1_02_38_46</name>
    <dbReference type="NCBI Taxonomy" id="1817893"/>
    <lineage>
        <taxon>Bacteria</taxon>
        <taxon>Candidatus Desantisiibacteriota</taxon>
    </lineage>
</organism>
<dbReference type="GO" id="GO:0000271">
    <property type="term" value="P:polysaccharide biosynthetic process"/>
    <property type="evidence" value="ECO:0007669"/>
    <property type="project" value="TreeGrafter"/>
</dbReference>
<comment type="similarity">
    <text evidence="5 8">Belongs to the DegT/DnrJ/EryC1 family.</text>
</comment>
<comment type="cofactor">
    <cofactor evidence="1">
        <name>pyridoxal 5'-phosphate</name>
        <dbReference type="ChEBI" id="CHEBI:597326"/>
    </cofactor>
</comment>
<evidence type="ECO:0000313" key="10">
    <source>
        <dbReference type="Proteomes" id="UP000182278"/>
    </source>
</evidence>
<dbReference type="SUPFAM" id="SSF53383">
    <property type="entry name" value="PLP-dependent transferases"/>
    <property type="match status" value="1"/>
</dbReference>
<evidence type="ECO:0000256" key="5">
    <source>
        <dbReference type="ARBA" id="ARBA00037999"/>
    </source>
</evidence>
<keyword evidence="3" id="KW-0808">Transferase</keyword>
<evidence type="ECO:0000256" key="4">
    <source>
        <dbReference type="ARBA" id="ARBA00022898"/>
    </source>
</evidence>
<name>A0A1J4SGQ8_9BACT</name>
<evidence type="ECO:0000256" key="1">
    <source>
        <dbReference type="ARBA" id="ARBA00001933"/>
    </source>
</evidence>
<dbReference type="GO" id="GO:0030170">
    <property type="term" value="F:pyridoxal phosphate binding"/>
    <property type="evidence" value="ECO:0007669"/>
    <property type="project" value="TreeGrafter"/>
</dbReference>
<dbReference type="Proteomes" id="UP000182278">
    <property type="component" value="Unassembled WGS sequence"/>
</dbReference>
<proteinExistence type="inferred from homology"/>